<evidence type="ECO:0000313" key="2">
    <source>
        <dbReference type="EMBL" id="XBH17637.1"/>
    </source>
</evidence>
<sequence>MPKGLALFLALLCSISPVFGQKATSHPDNNPQVAAAPIQAQPDAISSKWYASSEWWLVVMAAVTAGVICWQSWETRKAAQASKDSIALVLSKERARLAIKVWRSLWFNNPDVIMELLKAPAVQFRATNVGPTHAFNVQLFVSYLLTESEDPEVLPEATALSISNTMKADGKDVYPILKPTLANTLYELGALVGGTKYLQLGGKLTYMDVFGEPRETRFRYIYKKGSGRNEWIEHGVPSENEAT</sequence>
<gene>
    <name evidence="2" type="ORF">P8935_24100</name>
</gene>
<evidence type="ECO:0000256" key="1">
    <source>
        <dbReference type="SAM" id="SignalP"/>
    </source>
</evidence>
<reference evidence="2" key="1">
    <citation type="submission" date="2023-03" db="EMBL/GenBank/DDBJ databases">
        <title>Edaphobacter sp.</title>
        <authorList>
            <person name="Huber K.J."/>
            <person name="Papendorf J."/>
            <person name="Pilke C."/>
            <person name="Bunk B."/>
            <person name="Sproeer C."/>
            <person name="Pester M."/>
        </authorList>
    </citation>
    <scope>NUCLEOTIDE SEQUENCE</scope>
    <source>
        <strain evidence="2">DSM 110680</strain>
    </source>
</reference>
<dbReference type="RefSeq" id="WP_348262861.1">
    <property type="nucleotide sequence ID" value="NZ_CP121196.1"/>
</dbReference>
<dbReference type="AlphaFoldDB" id="A0AAU7DJZ5"/>
<protein>
    <submittedName>
        <fullName evidence="2">Uncharacterized protein</fullName>
    </submittedName>
</protein>
<accession>A0AAU7DJZ5</accession>
<feature type="signal peptide" evidence="1">
    <location>
        <begin position="1"/>
        <end position="20"/>
    </location>
</feature>
<organism evidence="2">
    <name type="scientific">Telmatobacter sp. DSM 110680</name>
    <dbReference type="NCBI Taxonomy" id="3036704"/>
    <lineage>
        <taxon>Bacteria</taxon>
        <taxon>Pseudomonadati</taxon>
        <taxon>Acidobacteriota</taxon>
        <taxon>Terriglobia</taxon>
        <taxon>Terriglobales</taxon>
        <taxon>Acidobacteriaceae</taxon>
        <taxon>Telmatobacter</taxon>
    </lineage>
</organism>
<keyword evidence="1" id="KW-0732">Signal</keyword>
<name>A0AAU7DJZ5_9BACT</name>
<feature type="chain" id="PRO_5044020180" evidence="1">
    <location>
        <begin position="21"/>
        <end position="243"/>
    </location>
</feature>
<dbReference type="EMBL" id="CP121196">
    <property type="protein sequence ID" value="XBH17637.1"/>
    <property type="molecule type" value="Genomic_DNA"/>
</dbReference>
<proteinExistence type="predicted"/>